<dbReference type="PANTHER" id="PTHR45663:SF11">
    <property type="entry name" value="GEO12009P1"/>
    <property type="match status" value="1"/>
</dbReference>
<evidence type="ECO:0000259" key="7">
    <source>
        <dbReference type="PROSITE" id="PS51352"/>
    </source>
</evidence>
<dbReference type="Gene3D" id="3.40.30.10">
    <property type="entry name" value="Glutaredoxin"/>
    <property type="match status" value="1"/>
</dbReference>
<keyword evidence="5" id="KW-0676">Redox-active center</keyword>
<evidence type="ECO:0000313" key="8">
    <source>
        <dbReference type="EMBL" id="GLB49435.1"/>
    </source>
</evidence>
<evidence type="ECO:0000256" key="5">
    <source>
        <dbReference type="ARBA" id="ARBA00023284"/>
    </source>
</evidence>
<organism evidence="8 9">
    <name type="scientific">Neptunitalea lumnitzerae</name>
    <dbReference type="NCBI Taxonomy" id="2965509"/>
    <lineage>
        <taxon>Bacteria</taxon>
        <taxon>Pseudomonadati</taxon>
        <taxon>Bacteroidota</taxon>
        <taxon>Flavobacteriia</taxon>
        <taxon>Flavobacteriales</taxon>
        <taxon>Flavobacteriaceae</taxon>
        <taxon>Neptunitalea</taxon>
    </lineage>
</organism>
<gene>
    <name evidence="8" type="primary">trxA</name>
    <name evidence="8" type="ORF">Y10_18030</name>
</gene>
<sequence length="105" mass="12018">MAYTDQFKGKKQPILIQFYADWCPPCRMLSPIVKEVAETYADQITVEQINVDTNQDIAAEFGVRSIPAMFVLQETNIAWQHVGYMPLSELTRSIEHSTHITLTRS</sequence>
<dbReference type="InterPro" id="IPR013766">
    <property type="entry name" value="Thioredoxin_domain"/>
</dbReference>
<dbReference type="InterPro" id="IPR017937">
    <property type="entry name" value="Thioredoxin_CS"/>
</dbReference>
<evidence type="ECO:0000256" key="6">
    <source>
        <dbReference type="PIRNR" id="PIRNR000077"/>
    </source>
</evidence>
<dbReference type="EMBL" id="BRVO01000002">
    <property type="protein sequence ID" value="GLB49435.1"/>
    <property type="molecule type" value="Genomic_DNA"/>
</dbReference>
<name>A0ABQ5MJ72_9FLAO</name>
<dbReference type="Pfam" id="PF00085">
    <property type="entry name" value="Thioredoxin"/>
    <property type="match status" value="1"/>
</dbReference>
<accession>A0ABQ5MJ72</accession>
<dbReference type="PIRSF" id="PIRSF000077">
    <property type="entry name" value="Thioredoxin"/>
    <property type="match status" value="1"/>
</dbReference>
<comment type="caution">
    <text evidence="8">The sequence shown here is derived from an EMBL/GenBank/DDBJ whole genome shotgun (WGS) entry which is preliminary data.</text>
</comment>
<evidence type="ECO:0000256" key="4">
    <source>
        <dbReference type="ARBA" id="ARBA00023157"/>
    </source>
</evidence>
<dbReference type="PRINTS" id="PR00421">
    <property type="entry name" value="THIOREDOXIN"/>
</dbReference>
<comment type="similarity">
    <text evidence="1 6">Belongs to the thioredoxin family.</text>
</comment>
<dbReference type="PROSITE" id="PS00194">
    <property type="entry name" value="THIOREDOXIN_1"/>
    <property type="match status" value="1"/>
</dbReference>
<evidence type="ECO:0000313" key="9">
    <source>
        <dbReference type="Proteomes" id="UP001143543"/>
    </source>
</evidence>
<keyword evidence="4" id="KW-1015">Disulfide bond</keyword>
<keyword evidence="2" id="KW-0813">Transport</keyword>
<evidence type="ECO:0000256" key="2">
    <source>
        <dbReference type="ARBA" id="ARBA00022448"/>
    </source>
</evidence>
<dbReference type="RefSeq" id="WP_281765071.1">
    <property type="nucleotide sequence ID" value="NZ_BRVO01000002.1"/>
</dbReference>
<feature type="domain" description="Thioredoxin" evidence="7">
    <location>
        <begin position="1"/>
        <end position="99"/>
    </location>
</feature>
<keyword evidence="9" id="KW-1185">Reference proteome</keyword>
<reference evidence="8" key="1">
    <citation type="submission" date="2022-07" db="EMBL/GenBank/DDBJ databases">
        <title>Taxonomy of Novel Oxalotrophic and Methylotrophic Bacteria.</title>
        <authorList>
            <person name="Sahin N."/>
            <person name="Tani A."/>
        </authorList>
    </citation>
    <scope>NUCLEOTIDE SEQUENCE</scope>
    <source>
        <strain evidence="8">Y10</strain>
    </source>
</reference>
<dbReference type="CDD" id="cd02947">
    <property type="entry name" value="TRX_family"/>
    <property type="match status" value="1"/>
</dbReference>
<dbReference type="Proteomes" id="UP001143543">
    <property type="component" value="Unassembled WGS sequence"/>
</dbReference>
<dbReference type="InterPro" id="IPR005746">
    <property type="entry name" value="Thioredoxin"/>
</dbReference>
<dbReference type="PANTHER" id="PTHR45663">
    <property type="entry name" value="GEO12009P1"/>
    <property type="match status" value="1"/>
</dbReference>
<dbReference type="InterPro" id="IPR036249">
    <property type="entry name" value="Thioredoxin-like_sf"/>
</dbReference>
<protein>
    <recommendedName>
        <fullName evidence="6">Thioredoxin</fullName>
    </recommendedName>
</protein>
<proteinExistence type="inferred from homology"/>
<dbReference type="PROSITE" id="PS51352">
    <property type="entry name" value="THIOREDOXIN_2"/>
    <property type="match status" value="1"/>
</dbReference>
<evidence type="ECO:0000256" key="3">
    <source>
        <dbReference type="ARBA" id="ARBA00022982"/>
    </source>
</evidence>
<keyword evidence="3" id="KW-0249">Electron transport</keyword>
<evidence type="ECO:0000256" key="1">
    <source>
        <dbReference type="ARBA" id="ARBA00008987"/>
    </source>
</evidence>
<dbReference type="SUPFAM" id="SSF52833">
    <property type="entry name" value="Thioredoxin-like"/>
    <property type="match status" value="1"/>
</dbReference>